<name>A0A481Z459_9VIRU</name>
<protein>
    <submittedName>
        <fullName evidence="1">Uncharacterized protein</fullName>
    </submittedName>
</protein>
<sequence>MDPDTCTKECIEECSEDSTLSHTIWTEYYTDYHVVDHLTSIQQPTPNFTSYNIFCLHSCISHWINENWSDKIDISFVGKNRLDYGSKQYITVVPMVNGEKMYVTREQASQLQSVINTSTEVDKTFVRLFSSESYYDYILDKHIPSDWLKTIISYIDVDIIYQSFTNDGIIYAHLNPYTSSRVDDDRTPPTLNYTKAYNGALDTIHEQIRFMYEYSFVVDPPEYVITNWSLKSVSDDDSLYMPQWVDDRLSRAYIDLYSFITSRMDGNKTVKYIIPSNLVAYHYLSKYLDLYFSSHIYKISNGMLYVDINNLKEAQGIADLIELISYDSDGSIIPTYSSSAYEAMLYVSSIREQYGDDVSVAVYEQDDIERPIVVSILIPLDSYINKDSILYSIYKNHNEDMMETYFEDPERSFPDIEDNSNLWSIRKNEIEQRSMLNDVKSNYIENKDFSSSVPLLLENNNMYNIPHGIKQKEKIKLYV</sequence>
<gene>
    <name evidence="1" type="ORF">LCPAC101_01110</name>
</gene>
<proteinExistence type="predicted"/>
<evidence type="ECO:0000313" key="1">
    <source>
        <dbReference type="EMBL" id="QBK89828.1"/>
    </source>
</evidence>
<accession>A0A481Z459</accession>
<organism evidence="1">
    <name type="scientific">Pithovirus LCPAC101</name>
    <dbReference type="NCBI Taxonomy" id="2506586"/>
    <lineage>
        <taxon>Viruses</taxon>
        <taxon>Pithoviruses</taxon>
    </lineage>
</organism>
<reference evidence="1" key="1">
    <citation type="journal article" date="2019" name="MBio">
        <title>Virus Genomes from Deep Sea Sediments Expand the Ocean Megavirome and Support Independent Origins of Viral Gigantism.</title>
        <authorList>
            <person name="Backstrom D."/>
            <person name="Yutin N."/>
            <person name="Jorgensen S.L."/>
            <person name="Dharamshi J."/>
            <person name="Homa F."/>
            <person name="Zaremba-Niedwiedzka K."/>
            <person name="Spang A."/>
            <person name="Wolf Y.I."/>
            <person name="Koonin E.V."/>
            <person name="Ettema T.J."/>
        </authorList>
    </citation>
    <scope>NUCLEOTIDE SEQUENCE</scope>
</reference>
<dbReference type="EMBL" id="MK500442">
    <property type="protein sequence ID" value="QBK89828.1"/>
    <property type="molecule type" value="Genomic_DNA"/>
</dbReference>